<evidence type="ECO:0000313" key="2">
    <source>
        <dbReference type="Proteomes" id="UP001164929"/>
    </source>
</evidence>
<reference evidence="1" key="1">
    <citation type="journal article" date="2023" name="Mol. Ecol. Resour.">
        <title>Chromosome-level genome assembly of a triploid poplar Populus alba 'Berolinensis'.</title>
        <authorList>
            <person name="Chen S."/>
            <person name="Yu Y."/>
            <person name="Wang X."/>
            <person name="Wang S."/>
            <person name="Zhang T."/>
            <person name="Zhou Y."/>
            <person name="He R."/>
            <person name="Meng N."/>
            <person name="Wang Y."/>
            <person name="Liu W."/>
            <person name="Liu Z."/>
            <person name="Liu J."/>
            <person name="Guo Q."/>
            <person name="Huang H."/>
            <person name="Sederoff R.R."/>
            <person name="Wang G."/>
            <person name="Qu G."/>
            <person name="Chen S."/>
        </authorList>
    </citation>
    <scope>NUCLEOTIDE SEQUENCE</scope>
    <source>
        <strain evidence="1">SC-2020</strain>
    </source>
</reference>
<sequence length="40" mass="4539">MIEPSSCGPAEAMKRMLWRLNELALDPVANKINCWPNLIL</sequence>
<protein>
    <submittedName>
        <fullName evidence="1">Uncharacterized protein</fullName>
    </submittedName>
</protein>
<dbReference type="EMBL" id="JAQIZT010000006">
    <property type="protein sequence ID" value="KAJ6995541.1"/>
    <property type="molecule type" value="Genomic_DNA"/>
</dbReference>
<dbReference type="AlphaFoldDB" id="A0AAD6QRW2"/>
<organism evidence="1 2">
    <name type="scientific">Populus alba x Populus x berolinensis</name>
    <dbReference type="NCBI Taxonomy" id="444605"/>
    <lineage>
        <taxon>Eukaryota</taxon>
        <taxon>Viridiplantae</taxon>
        <taxon>Streptophyta</taxon>
        <taxon>Embryophyta</taxon>
        <taxon>Tracheophyta</taxon>
        <taxon>Spermatophyta</taxon>
        <taxon>Magnoliopsida</taxon>
        <taxon>eudicotyledons</taxon>
        <taxon>Gunneridae</taxon>
        <taxon>Pentapetalae</taxon>
        <taxon>rosids</taxon>
        <taxon>fabids</taxon>
        <taxon>Malpighiales</taxon>
        <taxon>Salicaceae</taxon>
        <taxon>Saliceae</taxon>
        <taxon>Populus</taxon>
    </lineage>
</organism>
<gene>
    <name evidence="1" type="ORF">NC653_018115</name>
</gene>
<name>A0AAD6QRW2_9ROSI</name>
<evidence type="ECO:0000313" key="1">
    <source>
        <dbReference type="EMBL" id="KAJ6995541.1"/>
    </source>
</evidence>
<comment type="caution">
    <text evidence="1">The sequence shown here is derived from an EMBL/GenBank/DDBJ whole genome shotgun (WGS) entry which is preliminary data.</text>
</comment>
<keyword evidence="2" id="KW-1185">Reference proteome</keyword>
<dbReference type="Proteomes" id="UP001164929">
    <property type="component" value="Chromosome 6"/>
</dbReference>
<proteinExistence type="predicted"/>
<accession>A0AAD6QRW2</accession>